<keyword evidence="5 7" id="KW-1133">Transmembrane helix</keyword>
<feature type="transmembrane region" description="Helical" evidence="7">
    <location>
        <begin position="245"/>
        <end position="269"/>
    </location>
</feature>
<dbReference type="InParanoid" id="A0A0D2AAQ0"/>
<feature type="transmembrane region" description="Helical" evidence="7">
    <location>
        <begin position="412"/>
        <end position="435"/>
    </location>
</feature>
<dbReference type="STRING" id="253628.A0A0D2AAQ0"/>
<dbReference type="GO" id="GO:0022857">
    <property type="term" value="F:transmembrane transporter activity"/>
    <property type="evidence" value="ECO:0007669"/>
    <property type="project" value="InterPro"/>
</dbReference>
<evidence type="ECO:0000313" key="10">
    <source>
        <dbReference type="Proteomes" id="UP000053259"/>
    </source>
</evidence>
<evidence type="ECO:0000256" key="4">
    <source>
        <dbReference type="ARBA" id="ARBA00022692"/>
    </source>
</evidence>
<dbReference type="InterPro" id="IPR050930">
    <property type="entry name" value="MFS_Vesicular_Transporter"/>
</dbReference>
<dbReference type="Proteomes" id="UP000053259">
    <property type="component" value="Unassembled WGS sequence"/>
</dbReference>
<dbReference type="Pfam" id="PF07690">
    <property type="entry name" value="MFS_1"/>
    <property type="match status" value="1"/>
</dbReference>
<keyword evidence="4 7" id="KW-0812">Transmembrane</keyword>
<feature type="transmembrane region" description="Helical" evidence="7">
    <location>
        <begin position="337"/>
        <end position="359"/>
    </location>
</feature>
<feature type="transmembrane region" description="Helical" evidence="7">
    <location>
        <begin position="143"/>
        <end position="165"/>
    </location>
</feature>
<dbReference type="AlphaFoldDB" id="A0A0D2AAQ0"/>
<dbReference type="InterPro" id="IPR011701">
    <property type="entry name" value="MFS"/>
</dbReference>
<dbReference type="InterPro" id="IPR020846">
    <property type="entry name" value="MFS_dom"/>
</dbReference>
<keyword evidence="6 7" id="KW-0472">Membrane</keyword>
<gene>
    <name evidence="9" type="ORF">PV09_04987</name>
</gene>
<evidence type="ECO:0000256" key="2">
    <source>
        <dbReference type="ARBA" id="ARBA00006829"/>
    </source>
</evidence>
<feature type="transmembrane region" description="Helical" evidence="7">
    <location>
        <begin position="55"/>
        <end position="75"/>
    </location>
</feature>
<feature type="domain" description="Major facilitator superfamily (MFS) profile" evidence="8">
    <location>
        <begin position="13"/>
        <end position="440"/>
    </location>
</feature>
<protein>
    <recommendedName>
        <fullName evidence="8">Major facilitator superfamily (MFS) profile domain-containing protein</fullName>
    </recommendedName>
</protein>
<dbReference type="InterPro" id="IPR036259">
    <property type="entry name" value="MFS_trans_sf"/>
</dbReference>
<feature type="transmembrane region" description="Helical" evidence="7">
    <location>
        <begin position="12"/>
        <end position="35"/>
    </location>
</feature>
<dbReference type="PANTHER" id="PTHR23506:SF23">
    <property type="entry name" value="GH10249P"/>
    <property type="match status" value="1"/>
</dbReference>
<dbReference type="HOGENOM" id="CLU_001265_51_3_1"/>
<dbReference type="SUPFAM" id="SSF103473">
    <property type="entry name" value="MFS general substrate transporter"/>
    <property type="match status" value="1"/>
</dbReference>
<keyword evidence="3" id="KW-0813">Transport</keyword>
<dbReference type="OrthoDB" id="5086884at2759"/>
<dbReference type="RefSeq" id="XP_016213534.1">
    <property type="nucleotide sequence ID" value="XM_016358433.1"/>
</dbReference>
<dbReference type="InterPro" id="IPR001958">
    <property type="entry name" value="Tet-R_TetA/multi-R_MdtG-like"/>
</dbReference>
<accession>A0A0D2AAQ0</accession>
<comment type="similarity">
    <text evidence="2">Belongs to the major facilitator superfamily. Vesicular transporter family.</text>
</comment>
<comment type="subcellular location">
    <subcellularLocation>
        <location evidence="1">Membrane</location>
        <topology evidence="1">Multi-pass membrane protein</topology>
    </subcellularLocation>
</comment>
<sequence>MIARSVRSSKTFTLIVVCIAVFSDVFTYGVIVPVLPFALTERLGVSDEDVQKWNSILLGVLGVAIVVGSIGFGYLSDRIRTRRLPFTFGLASLASATIVFALCRTLWLLVVARFLQGLATAVVVTVGYALIFDKIGSDQLGQAMGWTSLSLSAGWFIGPVVGGIIYKHAGYLAVFVPPLALVGIEIMLRLLIVEDERTTKITEQNSSGVGVFQGDTEATPLIGHDVTIGSKHRSVFITLLSSKRFVVGMFAFGVFNGLMVAFDGILPVFLKDAYGFNSQQVSLTFLAMTMPMLLSPIFGAASDRLNSTKWPATAGFALCVPGLLLLRLTGDSASREFALLIVLLVELGVAFAVGLPPLAAEVMHVVEDMERMDPGVFDPHGACSQAYGLTNAGFGVGCVLGPVGAGFIRVYWGWKVAVTAMAVVSGVTAVIVLFVTGGPLGIKTRGVLEREVHSGTEA</sequence>
<feature type="transmembrane region" description="Helical" evidence="7">
    <location>
        <begin position="87"/>
        <end position="107"/>
    </location>
</feature>
<evidence type="ECO:0000256" key="5">
    <source>
        <dbReference type="ARBA" id="ARBA00022989"/>
    </source>
</evidence>
<dbReference type="Gene3D" id="1.20.1250.20">
    <property type="entry name" value="MFS general substrate transporter like domains"/>
    <property type="match status" value="2"/>
</dbReference>
<feature type="transmembrane region" description="Helical" evidence="7">
    <location>
        <begin position="281"/>
        <end position="301"/>
    </location>
</feature>
<dbReference type="EMBL" id="KN847543">
    <property type="protein sequence ID" value="KIW03665.1"/>
    <property type="molecule type" value="Genomic_DNA"/>
</dbReference>
<dbReference type="PROSITE" id="PS50850">
    <property type="entry name" value="MFS"/>
    <property type="match status" value="1"/>
</dbReference>
<name>A0A0D2AAQ0_9PEZI</name>
<dbReference type="CDD" id="cd17325">
    <property type="entry name" value="MFS_MdtG_SLC18_like"/>
    <property type="match status" value="1"/>
</dbReference>
<keyword evidence="10" id="KW-1185">Reference proteome</keyword>
<organism evidence="9 10">
    <name type="scientific">Verruconis gallopava</name>
    <dbReference type="NCBI Taxonomy" id="253628"/>
    <lineage>
        <taxon>Eukaryota</taxon>
        <taxon>Fungi</taxon>
        <taxon>Dikarya</taxon>
        <taxon>Ascomycota</taxon>
        <taxon>Pezizomycotina</taxon>
        <taxon>Dothideomycetes</taxon>
        <taxon>Pleosporomycetidae</taxon>
        <taxon>Venturiales</taxon>
        <taxon>Sympoventuriaceae</taxon>
        <taxon>Verruconis</taxon>
    </lineage>
</organism>
<dbReference type="VEuPathDB" id="FungiDB:PV09_04987"/>
<feature type="transmembrane region" description="Helical" evidence="7">
    <location>
        <begin position="171"/>
        <end position="192"/>
    </location>
</feature>
<dbReference type="GeneID" id="27312960"/>
<evidence type="ECO:0000256" key="3">
    <source>
        <dbReference type="ARBA" id="ARBA00022448"/>
    </source>
</evidence>
<evidence type="ECO:0000256" key="1">
    <source>
        <dbReference type="ARBA" id="ARBA00004141"/>
    </source>
</evidence>
<evidence type="ECO:0000313" key="9">
    <source>
        <dbReference type="EMBL" id="KIW03665.1"/>
    </source>
</evidence>
<evidence type="ECO:0000259" key="8">
    <source>
        <dbReference type="PROSITE" id="PS50850"/>
    </source>
</evidence>
<proteinExistence type="inferred from homology"/>
<evidence type="ECO:0000256" key="7">
    <source>
        <dbReference type="SAM" id="Phobius"/>
    </source>
</evidence>
<dbReference type="PRINTS" id="PR01035">
    <property type="entry name" value="TCRTETA"/>
</dbReference>
<reference evidence="9 10" key="1">
    <citation type="submission" date="2015-01" db="EMBL/GenBank/DDBJ databases">
        <title>The Genome Sequence of Ochroconis gallopava CBS43764.</title>
        <authorList>
            <consortium name="The Broad Institute Genomics Platform"/>
            <person name="Cuomo C."/>
            <person name="de Hoog S."/>
            <person name="Gorbushina A."/>
            <person name="Stielow B."/>
            <person name="Teixiera M."/>
            <person name="Abouelleil A."/>
            <person name="Chapman S.B."/>
            <person name="Priest M."/>
            <person name="Young S.K."/>
            <person name="Wortman J."/>
            <person name="Nusbaum C."/>
            <person name="Birren B."/>
        </authorList>
    </citation>
    <scope>NUCLEOTIDE SEQUENCE [LARGE SCALE GENOMIC DNA]</scope>
    <source>
        <strain evidence="9 10">CBS 43764</strain>
    </source>
</reference>
<feature type="transmembrane region" description="Helical" evidence="7">
    <location>
        <begin position="113"/>
        <end position="131"/>
    </location>
</feature>
<dbReference type="GO" id="GO:0016020">
    <property type="term" value="C:membrane"/>
    <property type="evidence" value="ECO:0007669"/>
    <property type="project" value="UniProtKB-SubCell"/>
</dbReference>
<evidence type="ECO:0000256" key="6">
    <source>
        <dbReference type="ARBA" id="ARBA00023136"/>
    </source>
</evidence>
<dbReference type="PANTHER" id="PTHR23506">
    <property type="entry name" value="GH10249P"/>
    <property type="match status" value="1"/>
</dbReference>